<feature type="binding site" evidence="11">
    <location>
        <position position="302"/>
    </location>
    <ligand>
        <name>GTP</name>
        <dbReference type="ChEBI" id="CHEBI:37565"/>
    </ligand>
</feature>
<feature type="binding site" evidence="11">
    <location>
        <begin position="12"/>
        <end position="18"/>
    </location>
    <ligand>
        <name>GTP</name>
        <dbReference type="ChEBI" id="CHEBI:37565"/>
    </ligand>
</feature>
<feature type="binding site" evidence="11">
    <location>
        <position position="221"/>
    </location>
    <ligand>
        <name>IMP</name>
        <dbReference type="ChEBI" id="CHEBI:58053"/>
    </ligand>
</feature>
<dbReference type="AlphaFoldDB" id="A0AAN6LXR4"/>
<reference evidence="14 15" key="1">
    <citation type="submission" date="2021-02" db="EMBL/GenBank/DDBJ databases">
        <title>Genome assembly of Pseudopithomyces chartarum.</title>
        <authorList>
            <person name="Jauregui R."/>
            <person name="Singh J."/>
            <person name="Voisey C."/>
        </authorList>
    </citation>
    <scope>NUCLEOTIDE SEQUENCE [LARGE SCALE GENOMIC DNA]</scope>
    <source>
        <strain evidence="14 15">AGR01</strain>
    </source>
</reference>
<comment type="catalytic activity">
    <reaction evidence="10 11 13">
        <text>IMP + L-aspartate + GTP = N(6)-(1,2-dicarboxyethyl)-AMP + GDP + phosphate + 2 H(+)</text>
        <dbReference type="Rhea" id="RHEA:15753"/>
        <dbReference type="ChEBI" id="CHEBI:15378"/>
        <dbReference type="ChEBI" id="CHEBI:29991"/>
        <dbReference type="ChEBI" id="CHEBI:37565"/>
        <dbReference type="ChEBI" id="CHEBI:43474"/>
        <dbReference type="ChEBI" id="CHEBI:57567"/>
        <dbReference type="ChEBI" id="CHEBI:58053"/>
        <dbReference type="ChEBI" id="CHEBI:58189"/>
        <dbReference type="EC" id="6.3.4.4"/>
    </reaction>
</comment>
<keyword evidence="6 11" id="KW-0547">Nucleotide-binding</keyword>
<evidence type="ECO:0000256" key="6">
    <source>
        <dbReference type="ARBA" id="ARBA00022741"/>
    </source>
</evidence>
<feature type="active site" evidence="12">
    <location>
        <position position="140"/>
    </location>
</feature>
<evidence type="ECO:0000256" key="12">
    <source>
        <dbReference type="PROSITE-ProRule" id="PRU10134"/>
    </source>
</evidence>
<evidence type="ECO:0000256" key="4">
    <source>
        <dbReference type="ARBA" id="ARBA00022598"/>
    </source>
</evidence>
<keyword evidence="5 11" id="KW-0479">Metal-binding</keyword>
<feature type="active site" description="Proton acceptor" evidence="11">
    <location>
        <position position="13"/>
    </location>
</feature>
<comment type="subunit">
    <text evidence="2 11">Homodimer.</text>
</comment>
<comment type="similarity">
    <text evidence="11 13">Belongs to the adenylosuccinate synthetase family.</text>
</comment>
<dbReference type="NCBIfam" id="NF002223">
    <property type="entry name" value="PRK01117.1"/>
    <property type="match status" value="1"/>
</dbReference>
<keyword evidence="4 11" id="KW-0436">Ligase</keyword>
<sequence>MSVTVVLGAQWGDEGKGKLADILAHESQLCCRAQGGNNAGHTIVANGVTYDFHILPSGLVNPGCVNVIGSGCVVHVPSFFKELEALDQKGLNTEGRIFISDRAQVVFDVHQMVDGLEEVELGGGLIGTTKKGIGPTYSTKMTRSGLRMCDIFNEEKFENGMRRLADGYKKRFGDLLKYDVEEEIARYKDYRTKLAPFVIDAVPLLASAKEKQTSILVEGANALMLDIDHGTYPFVTSSNTGLGGVLTGTTLGWRSLKEVIGVVKAYTTRVGSGPFPTEQLNADGEKLQSVGHEVGVTTGRKRRCGWLDLVVVKHSHACNDYTSLNITKLDVLDDFEEIKVATSYSYNGEVLEYFPADLEILGNVEVKYETLPGWKGKSTTGVTSFYGLPANARAYIEFIEKFVGVKVKWIGVGPARDHMISR</sequence>
<gene>
    <name evidence="14" type="ORF">GRF29_103g191240</name>
</gene>
<dbReference type="EMBL" id="WVTA01000009">
    <property type="protein sequence ID" value="KAK3207204.1"/>
    <property type="molecule type" value="Genomic_DNA"/>
</dbReference>
<proteinExistence type="inferred from homology"/>
<dbReference type="HAMAP" id="MF_00011">
    <property type="entry name" value="Adenylosucc_synth"/>
    <property type="match status" value="1"/>
</dbReference>
<feature type="binding site" evidence="11">
    <location>
        <begin position="328"/>
        <end position="330"/>
    </location>
    <ligand>
        <name>GTP</name>
        <dbReference type="ChEBI" id="CHEBI:37565"/>
    </ligand>
</feature>
<dbReference type="InterPro" id="IPR018220">
    <property type="entry name" value="Adenylosuccin_syn_GTP-bd"/>
</dbReference>
<dbReference type="GO" id="GO:0005737">
    <property type="term" value="C:cytoplasm"/>
    <property type="evidence" value="ECO:0007669"/>
    <property type="project" value="UniProtKB-SubCell"/>
</dbReference>
<feature type="binding site" evidence="11">
    <location>
        <position position="236"/>
    </location>
    <ligand>
        <name>IMP</name>
        <dbReference type="ChEBI" id="CHEBI:58053"/>
    </ligand>
</feature>
<feature type="binding site" evidence="11">
    <location>
        <begin position="38"/>
        <end position="41"/>
    </location>
    <ligand>
        <name>IMP</name>
        <dbReference type="ChEBI" id="CHEBI:58053"/>
    </ligand>
</feature>
<dbReference type="SMART" id="SM00788">
    <property type="entry name" value="Adenylsucc_synt"/>
    <property type="match status" value="1"/>
</dbReference>
<dbReference type="Proteomes" id="UP001280581">
    <property type="component" value="Unassembled WGS sequence"/>
</dbReference>
<dbReference type="PROSITE" id="PS00513">
    <property type="entry name" value="ADENYLOSUCCIN_SYN_2"/>
    <property type="match status" value="1"/>
</dbReference>
<comment type="function">
    <text evidence="11">Plays an important role in the de novo pathway and in the salvage pathway of purine nucleotide biosynthesis. Catalyzes the first commited step in the biosynthesis of AMP from IMP.</text>
</comment>
<evidence type="ECO:0000256" key="10">
    <source>
        <dbReference type="ARBA" id="ARBA00050432"/>
    </source>
</evidence>
<feature type="binding site" evidence="11">
    <location>
        <position position="129"/>
    </location>
    <ligand>
        <name>IMP</name>
        <dbReference type="ChEBI" id="CHEBI:58053"/>
    </ligand>
</feature>
<dbReference type="GO" id="GO:0005525">
    <property type="term" value="F:GTP binding"/>
    <property type="evidence" value="ECO:0007669"/>
    <property type="project" value="UniProtKB-UniRule"/>
</dbReference>
<feature type="binding site" evidence="11">
    <location>
        <begin position="13"/>
        <end position="16"/>
    </location>
    <ligand>
        <name>IMP</name>
        <dbReference type="ChEBI" id="CHEBI:58053"/>
    </ligand>
</feature>
<feature type="binding site" evidence="11">
    <location>
        <begin position="411"/>
        <end position="413"/>
    </location>
    <ligand>
        <name>GTP</name>
        <dbReference type="ChEBI" id="CHEBI:37565"/>
    </ligand>
</feature>
<dbReference type="InterPro" id="IPR042109">
    <property type="entry name" value="Adenylosuccinate_synth_dom1"/>
</dbReference>
<comment type="caution">
    <text evidence="14">The sequence shown here is derived from an EMBL/GenBank/DDBJ whole genome shotgun (WGS) entry which is preliminary data.</text>
</comment>
<evidence type="ECO:0000256" key="11">
    <source>
        <dbReference type="HAMAP-Rule" id="MF_03125"/>
    </source>
</evidence>
<dbReference type="Gene3D" id="3.40.440.10">
    <property type="entry name" value="Adenylosuccinate Synthetase, subunit A, domain 1"/>
    <property type="match status" value="1"/>
</dbReference>
<evidence type="ECO:0000256" key="13">
    <source>
        <dbReference type="RuleBase" id="RU000520"/>
    </source>
</evidence>
<evidence type="ECO:0000256" key="3">
    <source>
        <dbReference type="ARBA" id="ARBA00022490"/>
    </source>
</evidence>
<evidence type="ECO:0000313" key="14">
    <source>
        <dbReference type="EMBL" id="KAK3207204.1"/>
    </source>
</evidence>
<dbReference type="InterPro" id="IPR027417">
    <property type="entry name" value="P-loop_NTPase"/>
</dbReference>
<comment type="subcellular location">
    <subcellularLocation>
        <location evidence="11">Cytoplasm</location>
    </subcellularLocation>
</comment>
<dbReference type="NCBIfam" id="TIGR00184">
    <property type="entry name" value="purA"/>
    <property type="match status" value="1"/>
</dbReference>
<protein>
    <recommendedName>
        <fullName evidence="11 13">Adenylosuccinate synthetase</fullName>
        <shortName evidence="11">AMPSase</shortName>
        <shortName evidence="11">AdSS</shortName>
        <ecNumber evidence="11 13">6.3.4.4</ecNumber>
    </recommendedName>
    <alternativeName>
        <fullName evidence="11">IMP--aspartate ligase</fullName>
    </alternativeName>
</protein>
<dbReference type="SUPFAM" id="SSF52540">
    <property type="entry name" value="P-loop containing nucleoside triphosphate hydrolases"/>
    <property type="match status" value="1"/>
</dbReference>
<dbReference type="GO" id="GO:0004019">
    <property type="term" value="F:adenylosuccinate synthase activity"/>
    <property type="evidence" value="ECO:0007669"/>
    <property type="project" value="UniProtKB-UniRule"/>
</dbReference>
<comment type="function">
    <text evidence="13">Plays an important role in the de novo pathway of purine nucleotide biosynthesis.</text>
</comment>
<keyword evidence="15" id="KW-1185">Reference proteome</keyword>
<name>A0AAN6LXR4_9PLEO</name>
<feature type="binding site" evidence="11">
    <location>
        <position position="143"/>
    </location>
    <ligand>
        <name>IMP</name>
        <dbReference type="ChEBI" id="CHEBI:58053"/>
        <note>ligand shared between dimeric partners</note>
    </ligand>
</feature>
<keyword evidence="7 11" id="KW-0658">Purine biosynthesis</keyword>
<evidence type="ECO:0000313" key="15">
    <source>
        <dbReference type="Proteomes" id="UP001280581"/>
    </source>
</evidence>
<keyword evidence="8 11" id="KW-0460">Magnesium</keyword>
<dbReference type="PANTHER" id="PTHR11846">
    <property type="entry name" value="ADENYLOSUCCINATE SYNTHETASE"/>
    <property type="match status" value="1"/>
</dbReference>
<evidence type="ECO:0000256" key="8">
    <source>
        <dbReference type="ARBA" id="ARBA00022842"/>
    </source>
</evidence>
<dbReference type="InterPro" id="IPR001114">
    <property type="entry name" value="Adenylosuccinate_synthetase"/>
</dbReference>
<accession>A0AAN6LXR4</accession>
<evidence type="ECO:0000256" key="2">
    <source>
        <dbReference type="ARBA" id="ARBA00011738"/>
    </source>
</evidence>
<feature type="active site" description="Proton donor" evidence="11">
    <location>
        <position position="41"/>
    </location>
</feature>
<comment type="cofactor">
    <cofactor evidence="11">
        <name>Mg(2+)</name>
        <dbReference type="ChEBI" id="CHEBI:18420"/>
    </cofactor>
    <text evidence="11">Binds 1 Mg(2+) ion per subunit.</text>
</comment>
<organism evidence="14 15">
    <name type="scientific">Pseudopithomyces chartarum</name>
    <dbReference type="NCBI Taxonomy" id="1892770"/>
    <lineage>
        <taxon>Eukaryota</taxon>
        <taxon>Fungi</taxon>
        <taxon>Dikarya</taxon>
        <taxon>Ascomycota</taxon>
        <taxon>Pezizomycotina</taxon>
        <taxon>Dothideomycetes</taxon>
        <taxon>Pleosporomycetidae</taxon>
        <taxon>Pleosporales</taxon>
        <taxon>Massarineae</taxon>
        <taxon>Didymosphaeriaceae</taxon>
        <taxon>Pseudopithomyces</taxon>
    </lineage>
</organism>
<comment type="pathway">
    <text evidence="11 13">Purine metabolism; AMP biosynthesis via de novo pathway; AMP from IMP: step 1/2.</text>
</comment>
<dbReference type="InterPro" id="IPR033128">
    <property type="entry name" value="Adenylosuccin_syn_Lys_AS"/>
</dbReference>
<dbReference type="FunFam" id="1.10.300.10:FF:000002">
    <property type="entry name" value="Adenylosuccinate synthetase, chloroplastic"/>
    <property type="match status" value="1"/>
</dbReference>
<feature type="binding site" evidence="11">
    <location>
        <position position="40"/>
    </location>
    <ligand>
        <name>Mg(2+)</name>
        <dbReference type="ChEBI" id="CHEBI:18420"/>
    </ligand>
</feature>
<feature type="binding site" evidence="11">
    <location>
        <position position="13"/>
    </location>
    <ligand>
        <name>Mg(2+)</name>
        <dbReference type="ChEBI" id="CHEBI:18420"/>
    </ligand>
</feature>
<comment type="function">
    <text evidence="1">Plays an important role in the de novo pathway and in the salvage pathway of purine nucleotide biosynthesis. Catalyzes the first committed step in the biosynthesis of AMP from IMP.</text>
</comment>
<dbReference type="FunFam" id="3.90.170.10:FF:000001">
    <property type="entry name" value="Adenylosuccinate synthetase"/>
    <property type="match status" value="1"/>
</dbReference>
<dbReference type="CDD" id="cd03108">
    <property type="entry name" value="AdSS"/>
    <property type="match status" value="1"/>
</dbReference>
<feature type="binding site" evidence="11">
    <location>
        <position position="300"/>
    </location>
    <ligand>
        <name>IMP</name>
        <dbReference type="ChEBI" id="CHEBI:58053"/>
    </ligand>
</feature>
<evidence type="ECO:0000256" key="1">
    <source>
        <dbReference type="ARBA" id="ARBA00003779"/>
    </source>
</evidence>
<dbReference type="InterPro" id="IPR042110">
    <property type="entry name" value="Adenylosuccinate_synth_dom2"/>
</dbReference>
<dbReference type="GO" id="GO:0000287">
    <property type="term" value="F:magnesium ion binding"/>
    <property type="evidence" value="ECO:0007669"/>
    <property type="project" value="UniProtKB-UniRule"/>
</dbReference>
<dbReference type="Gene3D" id="1.10.300.10">
    <property type="entry name" value="Adenylosuccinate Synthetase, subunit A, domain 2"/>
    <property type="match status" value="1"/>
</dbReference>
<dbReference type="GO" id="GO:0046040">
    <property type="term" value="P:IMP metabolic process"/>
    <property type="evidence" value="ECO:0007669"/>
    <property type="project" value="TreeGrafter"/>
</dbReference>
<dbReference type="Pfam" id="PF00709">
    <property type="entry name" value="Adenylsucc_synt"/>
    <property type="match status" value="1"/>
</dbReference>
<keyword evidence="9 11" id="KW-0342">GTP-binding</keyword>
<dbReference type="PROSITE" id="PS01266">
    <property type="entry name" value="ADENYLOSUCCIN_SYN_1"/>
    <property type="match status" value="1"/>
</dbReference>
<feature type="binding site" evidence="11">
    <location>
        <begin position="40"/>
        <end position="42"/>
    </location>
    <ligand>
        <name>GTP</name>
        <dbReference type="ChEBI" id="CHEBI:37565"/>
    </ligand>
</feature>
<dbReference type="EC" id="6.3.4.4" evidence="11 13"/>
<evidence type="ECO:0000256" key="5">
    <source>
        <dbReference type="ARBA" id="ARBA00022723"/>
    </source>
</evidence>
<dbReference type="PANTHER" id="PTHR11846:SF0">
    <property type="entry name" value="ADENYLOSUCCINATE SYNTHETASE"/>
    <property type="match status" value="1"/>
</dbReference>
<evidence type="ECO:0000256" key="9">
    <source>
        <dbReference type="ARBA" id="ARBA00023134"/>
    </source>
</evidence>
<dbReference type="InterPro" id="IPR042111">
    <property type="entry name" value="Adenylosuccinate_synth_dom3"/>
</dbReference>
<evidence type="ECO:0000256" key="7">
    <source>
        <dbReference type="ARBA" id="ARBA00022755"/>
    </source>
</evidence>
<dbReference type="Gene3D" id="3.90.170.10">
    <property type="entry name" value="Adenylosuccinate Synthetase, subunit A, domain 3"/>
    <property type="match status" value="1"/>
</dbReference>
<dbReference type="GO" id="GO:0044208">
    <property type="term" value="P:'de novo' AMP biosynthetic process"/>
    <property type="evidence" value="ECO:0007669"/>
    <property type="project" value="UniProtKB-UniRule"/>
</dbReference>
<keyword evidence="3 11" id="KW-0963">Cytoplasm</keyword>
<feature type="binding site" evidence="11">
    <location>
        <begin position="296"/>
        <end position="302"/>
    </location>
    <ligand>
        <name>substrate</name>
    </ligand>
</feature>